<sequence length="102" mass="11041">MSRTAPTSAWLGRVAGIGCIVCLLAGHPGTPAHVHHIRTGQGGAQRAPDELVIPLCPEHHTGDTGLHTDRELFALMWGSELDLLALTIREVCRQLYLEGKLK</sequence>
<evidence type="ECO:0000313" key="2">
    <source>
        <dbReference type="Proteomes" id="UP000244892"/>
    </source>
</evidence>
<dbReference type="AlphaFoldDB" id="A0A2U8FQ83"/>
<keyword evidence="2" id="KW-1185">Reference proteome</keyword>
<dbReference type="Proteomes" id="UP000244892">
    <property type="component" value="Chromosome"/>
</dbReference>
<dbReference type="EMBL" id="CP029210">
    <property type="protein sequence ID" value="AWI53179.1"/>
    <property type="molecule type" value="Genomic_DNA"/>
</dbReference>
<accession>A0A2U8FQ83</accession>
<dbReference type="RefSeq" id="WP_109035963.1">
    <property type="nucleotide sequence ID" value="NZ_CP029210.1"/>
</dbReference>
<reference evidence="1 2" key="1">
    <citation type="submission" date="2018-05" db="EMBL/GenBank/DDBJ databases">
        <title>complete genome sequence of Aquabacterium olei NBRC 110486.</title>
        <authorList>
            <person name="Tang B."/>
            <person name="Chang J."/>
            <person name="Zhang L."/>
            <person name="Yang H."/>
        </authorList>
    </citation>
    <scope>NUCLEOTIDE SEQUENCE [LARGE SCALE GENOMIC DNA]</scope>
    <source>
        <strain evidence="1 2">NBRC 110486</strain>
    </source>
</reference>
<dbReference type="KEGG" id="aon:DEH84_06860"/>
<name>A0A2U8FQ83_9BURK</name>
<proteinExistence type="predicted"/>
<protein>
    <recommendedName>
        <fullName evidence="3">DUF968 domain-containing protein</fullName>
    </recommendedName>
</protein>
<dbReference type="Pfam" id="PF16786">
    <property type="entry name" value="RecA_dep_nuc"/>
    <property type="match status" value="1"/>
</dbReference>
<evidence type="ECO:0008006" key="3">
    <source>
        <dbReference type="Google" id="ProtNLM"/>
    </source>
</evidence>
<evidence type="ECO:0000313" key="1">
    <source>
        <dbReference type="EMBL" id="AWI53179.1"/>
    </source>
</evidence>
<dbReference type="InterPro" id="IPR031875">
    <property type="entry name" value="RecA_dep_nuc"/>
</dbReference>
<gene>
    <name evidence="1" type="ORF">DEH84_06860</name>
</gene>
<dbReference type="Gene3D" id="3.30.40.190">
    <property type="match status" value="1"/>
</dbReference>
<dbReference type="OrthoDB" id="8966986at2"/>
<organism evidence="1 2">
    <name type="scientific">Aquabacterium olei</name>
    <dbReference type="NCBI Taxonomy" id="1296669"/>
    <lineage>
        <taxon>Bacteria</taxon>
        <taxon>Pseudomonadati</taxon>
        <taxon>Pseudomonadota</taxon>
        <taxon>Betaproteobacteria</taxon>
        <taxon>Burkholderiales</taxon>
        <taxon>Aquabacterium</taxon>
    </lineage>
</organism>